<accession>A0A8H6X3Z9</accession>
<gene>
    <name evidence="2" type="ORF">MSAN_02412300</name>
</gene>
<organism evidence="2 3">
    <name type="scientific">Mycena sanguinolenta</name>
    <dbReference type="NCBI Taxonomy" id="230812"/>
    <lineage>
        <taxon>Eukaryota</taxon>
        <taxon>Fungi</taxon>
        <taxon>Dikarya</taxon>
        <taxon>Basidiomycota</taxon>
        <taxon>Agaricomycotina</taxon>
        <taxon>Agaricomycetes</taxon>
        <taxon>Agaricomycetidae</taxon>
        <taxon>Agaricales</taxon>
        <taxon>Marasmiineae</taxon>
        <taxon>Mycenaceae</taxon>
        <taxon>Mycena</taxon>
    </lineage>
</organism>
<evidence type="ECO:0000256" key="1">
    <source>
        <dbReference type="SAM" id="MobiDB-lite"/>
    </source>
</evidence>
<sequence length="243" mass="26220">MHTSYCVVVHTAPSFPCHVRTPRQRTRPISRRLAHRPRHSASPPGASTAARTRAATFSRLHSDISGPILLEDVELRQSPSSGPYGLALRLRLRGAQSGGGQRLEEAKASPYLNPAPLDTIGALGHTTSWMECGGGMRMQGTSSTLGPRAGPTNRRQVQRSVLLPAFTSASQIDPAPVCSSTTCCPARSGDFETSAYTPRRRTPLPPLDVADVYLHRLDVLTITLLHIVVFHSAHRIGAMSLPP</sequence>
<evidence type="ECO:0000313" key="3">
    <source>
        <dbReference type="Proteomes" id="UP000623467"/>
    </source>
</evidence>
<keyword evidence="3" id="KW-1185">Reference proteome</keyword>
<protein>
    <submittedName>
        <fullName evidence="2">Uncharacterized protein</fullName>
    </submittedName>
</protein>
<feature type="compositionally biased region" description="Basic residues" evidence="1">
    <location>
        <begin position="21"/>
        <end position="39"/>
    </location>
</feature>
<dbReference type="EMBL" id="JACAZH010000053">
    <property type="protein sequence ID" value="KAF7333601.1"/>
    <property type="molecule type" value="Genomic_DNA"/>
</dbReference>
<feature type="region of interest" description="Disordered" evidence="1">
    <location>
        <begin position="21"/>
        <end position="50"/>
    </location>
</feature>
<proteinExistence type="predicted"/>
<comment type="caution">
    <text evidence="2">The sequence shown here is derived from an EMBL/GenBank/DDBJ whole genome shotgun (WGS) entry which is preliminary data.</text>
</comment>
<evidence type="ECO:0000313" key="2">
    <source>
        <dbReference type="EMBL" id="KAF7333601.1"/>
    </source>
</evidence>
<dbReference type="Proteomes" id="UP000623467">
    <property type="component" value="Unassembled WGS sequence"/>
</dbReference>
<dbReference type="AlphaFoldDB" id="A0A8H6X3Z9"/>
<name>A0A8H6X3Z9_9AGAR</name>
<reference evidence="2" key="1">
    <citation type="submission" date="2020-05" db="EMBL/GenBank/DDBJ databases">
        <title>Mycena genomes resolve the evolution of fungal bioluminescence.</title>
        <authorList>
            <person name="Tsai I.J."/>
        </authorList>
    </citation>
    <scope>NUCLEOTIDE SEQUENCE</scope>
    <source>
        <strain evidence="2">160909Yilan</strain>
    </source>
</reference>